<organism evidence="2 3">
    <name type="scientific">Mastigocoleus testarum BC008</name>
    <dbReference type="NCBI Taxonomy" id="371196"/>
    <lineage>
        <taxon>Bacteria</taxon>
        <taxon>Bacillati</taxon>
        <taxon>Cyanobacteriota</taxon>
        <taxon>Cyanophyceae</taxon>
        <taxon>Nostocales</taxon>
        <taxon>Hapalosiphonaceae</taxon>
        <taxon>Mastigocoleus</taxon>
    </lineage>
</organism>
<dbReference type="RefSeq" id="WP_027845862.1">
    <property type="nucleotide sequence ID" value="NZ_LMTZ01000156.1"/>
</dbReference>
<feature type="domain" description="PPC" evidence="1">
    <location>
        <begin position="1"/>
        <end position="129"/>
    </location>
</feature>
<sequence length="134" mass="14810">MKLFPLRLEPNQDLRQSLQNFAQDKNITAGFVVTAAGSLKEASIRFANQDKAIVLNNYFEILALNGTIANTGCHLHITVSNQYGNVIGGHLVDGCIIYTTAEIIIGSSDDFTFIRNMDRETGYPELEIISTTEK</sequence>
<keyword evidence="2" id="KW-0238">DNA-binding</keyword>
<dbReference type="Gene3D" id="3.30.1330.80">
    <property type="entry name" value="Hypothetical protein, similar to alpha- acetolactate decarboxylase, domain 2"/>
    <property type="match status" value="1"/>
</dbReference>
<dbReference type="Proteomes" id="UP000053372">
    <property type="component" value="Unassembled WGS sequence"/>
</dbReference>
<dbReference type="PANTHER" id="PTHR34988:SF1">
    <property type="entry name" value="DNA-BINDING PROTEIN"/>
    <property type="match status" value="1"/>
</dbReference>
<dbReference type="EMBL" id="LMTZ01000156">
    <property type="protein sequence ID" value="KST62444.1"/>
    <property type="molecule type" value="Genomic_DNA"/>
</dbReference>
<gene>
    <name evidence="2" type="ORF">BC008_09760</name>
</gene>
<dbReference type="AlphaFoldDB" id="A0A0V7ZDH8"/>
<name>A0A0V7ZDH8_9CYAN</name>
<dbReference type="Pfam" id="PF03479">
    <property type="entry name" value="PCC"/>
    <property type="match status" value="1"/>
</dbReference>
<evidence type="ECO:0000313" key="2">
    <source>
        <dbReference type="EMBL" id="KST62444.1"/>
    </source>
</evidence>
<dbReference type="InterPro" id="IPR005175">
    <property type="entry name" value="PPC_dom"/>
</dbReference>
<keyword evidence="3" id="KW-1185">Reference proteome</keyword>
<dbReference type="SUPFAM" id="SSF117856">
    <property type="entry name" value="AF0104/ALDC/Ptd012-like"/>
    <property type="match status" value="1"/>
</dbReference>
<dbReference type="PROSITE" id="PS51742">
    <property type="entry name" value="PPC"/>
    <property type="match status" value="1"/>
</dbReference>
<dbReference type="OrthoDB" id="552202at2"/>
<dbReference type="GO" id="GO:0003677">
    <property type="term" value="F:DNA binding"/>
    <property type="evidence" value="ECO:0007669"/>
    <property type="project" value="UniProtKB-KW"/>
</dbReference>
<accession>A0A0V7ZDH8</accession>
<evidence type="ECO:0000313" key="3">
    <source>
        <dbReference type="Proteomes" id="UP000053372"/>
    </source>
</evidence>
<dbReference type="CDD" id="cd11378">
    <property type="entry name" value="DUF296"/>
    <property type="match status" value="1"/>
</dbReference>
<evidence type="ECO:0000259" key="1">
    <source>
        <dbReference type="PROSITE" id="PS51742"/>
    </source>
</evidence>
<comment type="caution">
    <text evidence="2">The sequence shown here is derived from an EMBL/GenBank/DDBJ whole genome shotgun (WGS) entry which is preliminary data.</text>
</comment>
<proteinExistence type="predicted"/>
<protein>
    <submittedName>
        <fullName evidence="2">DNA-binding protein with PD1-like DNA-binding motif</fullName>
    </submittedName>
</protein>
<dbReference type="PANTHER" id="PTHR34988">
    <property type="entry name" value="PROTEIN, PUTATIVE-RELATED"/>
    <property type="match status" value="1"/>
</dbReference>
<reference evidence="2 3" key="1">
    <citation type="journal article" date="2015" name="Genome Announc.">
        <title>Draft Genome of the Euendolithic (true boring) Cyanobacterium Mastigocoleus testarum strain BC008.</title>
        <authorList>
            <person name="Guida B.S."/>
            <person name="Garcia-Pichel F."/>
        </authorList>
    </citation>
    <scope>NUCLEOTIDE SEQUENCE [LARGE SCALE GENOMIC DNA]</scope>
    <source>
        <strain evidence="2 3">BC008</strain>
    </source>
</reference>